<dbReference type="PIRSF" id="PIRSF016719">
    <property type="entry name" value="UCP016719"/>
    <property type="match status" value="1"/>
</dbReference>
<dbReference type="EMBL" id="DRWR01000061">
    <property type="protein sequence ID" value="HHQ15859.1"/>
    <property type="molecule type" value="Genomic_DNA"/>
</dbReference>
<feature type="domain" description="Peptidoglycan beta-N-acetylmuramidase NamZ N-terminal" evidence="1">
    <location>
        <begin position="28"/>
        <end position="229"/>
    </location>
</feature>
<comment type="caution">
    <text evidence="3">The sequence shown here is derived from an EMBL/GenBank/DDBJ whole genome shotgun (WGS) entry which is preliminary data.</text>
</comment>
<organism evidence="3">
    <name type="scientific">Thermodesulfobacterium geofontis</name>
    <dbReference type="NCBI Taxonomy" id="1295609"/>
    <lineage>
        <taxon>Bacteria</taxon>
        <taxon>Pseudomonadati</taxon>
        <taxon>Thermodesulfobacteriota</taxon>
        <taxon>Thermodesulfobacteria</taxon>
        <taxon>Thermodesulfobacteriales</taxon>
        <taxon>Thermodesulfobacteriaceae</taxon>
        <taxon>Thermodesulfobacterium</taxon>
    </lineage>
</organism>
<dbReference type="PANTHER" id="PTHR42915:SF1">
    <property type="entry name" value="PEPTIDOGLYCAN BETA-N-ACETYLMURAMIDASE NAMZ"/>
    <property type="match status" value="1"/>
</dbReference>
<name>A0A7V5XG75_9BACT</name>
<dbReference type="PANTHER" id="PTHR42915">
    <property type="entry name" value="HYPOTHETICAL 460 KDA PROTEIN IN FEUA-SIGW INTERGENIC REGION [PRECURSOR]"/>
    <property type="match status" value="1"/>
</dbReference>
<dbReference type="Gene3D" id="3.40.50.12170">
    <property type="entry name" value="Uncharacterised protein PF07075, DUF1343"/>
    <property type="match status" value="1"/>
</dbReference>
<dbReference type="InterPro" id="IPR048503">
    <property type="entry name" value="NamZ_C"/>
</dbReference>
<evidence type="ECO:0000313" key="3">
    <source>
        <dbReference type="EMBL" id="HHQ15859.1"/>
    </source>
</evidence>
<dbReference type="GO" id="GO:0033922">
    <property type="term" value="F:peptidoglycan beta-N-acetylmuramidase activity"/>
    <property type="evidence" value="ECO:0007669"/>
    <property type="project" value="InterPro"/>
</dbReference>
<dbReference type="Pfam" id="PF20732">
    <property type="entry name" value="NamZ_C"/>
    <property type="match status" value="1"/>
</dbReference>
<dbReference type="InterPro" id="IPR048502">
    <property type="entry name" value="NamZ_N"/>
</dbReference>
<evidence type="ECO:0000259" key="2">
    <source>
        <dbReference type="Pfam" id="PF20732"/>
    </source>
</evidence>
<protein>
    <submittedName>
        <fullName evidence="3">DUF1343 domain-containing protein</fullName>
    </submittedName>
</protein>
<dbReference type="Pfam" id="PF07075">
    <property type="entry name" value="NamZ_N"/>
    <property type="match status" value="1"/>
</dbReference>
<feature type="domain" description="Peptidoglycan beta-N-acetylmuramidase NamZ C-terminal" evidence="2">
    <location>
        <begin position="233"/>
        <end position="394"/>
    </location>
</feature>
<dbReference type="InterPro" id="IPR008302">
    <property type="entry name" value="NamZ"/>
</dbReference>
<dbReference type="Gene3D" id="3.90.1150.140">
    <property type="match status" value="1"/>
</dbReference>
<sequence>MIKDPKVIYGVERFFKEEIFKKYKGKRVALLCNQASVDYNFIPVFILFKKHFKKDFKLIFSPQHGLFSEKQANMIASEDEIEPITQTPVISLYGKRLKPEKEHLDEVDIVFVDLQDVGCRVYTYIWTLYLLMETCEENGKKLVIFDRPNPIGAQIEGPLLEPDYFSFIGMDVLPLRHGLTIGEIANLFKKRRFDNLDLEVIKMKGYKKNLLYPEIGRPWVFPSPNMPTWETALIYPGQVLLEGTNLSEGRGTTNPFLIFGAPYLKLKSFFSLFKKVFSSEREGFILRPIVFEPTFDKWKGKRCYGFQIHVLDYYKFKPVKTTLIILKIIKGIFKDFKFIEGPYEFEKRKKPIEILIGNSQILKWLEGKDEIDLDFYLYYNLKNYLEEIKGCTFYQFNV</sequence>
<reference evidence="3" key="1">
    <citation type="journal article" date="2020" name="mSystems">
        <title>Genome- and Community-Level Interaction Insights into Carbon Utilization and Element Cycling Functions of Hydrothermarchaeota in Hydrothermal Sediment.</title>
        <authorList>
            <person name="Zhou Z."/>
            <person name="Liu Y."/>
            <person name="Xu W."/>
            <person name="Pan J."/>
            <person name="Luo Z.H."/>
            <person name="Li M."/>
        </authorList>
    </citation>
    <scope>NUCLEOTIDE SEQUENCE [LARGE SCALE GENOMIC DNA]</scope>
    <source>
        <strain evidence="3">SpSt-106</strain>
    </source>
</reference>
<accession>A0A7V5XG75</accession>
<gene>
    <name evidence="3" type="ORF">ENM15_03455</name>
</gene>
<evidence type="ECO:0000259" key="1">
    <source>
        <dbReference type="Pfam" id="PF07075"/>
    </source>
</evidence>
<proteinExistence type="predicted"/>
<dbReference type="AlphaFoldDB" id="A0A7V5XG75"/>